<comment type="caution">
    <text evidence="12">The sequence shown here is derived from an EMBL/GenBank/DDBJ whole genome shotgun (WGS) entry which is preliminary data.</text>
</comment>
<reference evidence="12" key="1">
    <citation type="submission" date="2023-12" db="EMBL/GenBank/DDBJ databases">
        <title>Genome assembly of Anisodus tanguticus.</title>
        <authorList>
            <person name="Wang Y.-J."/>
        </authorList>
    </citation>
    <scope>NUCLEOTIDE SEQUENCE</scope>
    <source>
        <strain evidence="12">KB-2021</strain>
        <tissue evidence="12">Leaf</tissue>
    </source>
</reference>
<evidence type="ECO:0000259" key="11">
    <source>
        <dbReference type="PROSITE" id="PS50850"/>
    </source>
</evidence>
<dbReference type="InterPro" id="IPR005828">
    <property type="entry name" value="MFS_sugar_transport-like"/>
</dbReference>
<accession>A0AAE1UU37</accession>
<dbReference type="InterPro" id="IPR036259">
    <property type="entry name" value="MFS_trans_sf"/>
</dbReference>
<evidence type="ECO:0000313" key="12">
    <source>
        <dbReference type="EMBL" id="KAK4337420.1"/>
    </source>
</evidence>
<keyword evidence="9" id="KW-0175">Coiled coil</keyword>
<dbReference type="InterPro" id="IPR003663">
    <property type="entry name" value="Sugar/inositol_transpt"/>
</dbReference>
<dbReference type="GO" id="GO:0005366">
    <property type="term" value="F:myo-inositol:proton symporter activity"/>
    <property type="evidence" value="ECO:0007669"/>
    <property type="project" value="TreeGrafter"/>
</dbReference>
<dbReference type="PANTHER" id="PTHR48020">
    <property type="entry name" value="PROTON MYO-INOSITOL COTRANSPORTER"/>
    <property type="match status" value="1"/>
</dbReference>
<dbReference type="InterPro" id="IPR020846">
    <property type="entry name" value="MFS_dom"/>
</dbReference>
<evidence type="ECO:0000256" key="3">
    <source>
        <dbReference type="ARBA" id="ARBA00022448"/>
    </source>
</evidence>
<dbReference type="PROSITE" id="PS00217">
    <property type="entry name" value="SUGAR_TRANSPORT_2"/>
    <property type="match status" value="1"/>
</dbReference>
<dbReference type="PRINTS" id="PR00171">
    <property type="entry name" value="SUGRTRNSPORT"/>
</dbReference>
<proteinExistence type="inferred from homology"/>
<feature type="transmembrane region" description="Helical" evidence="10">
    <location>
        <begin position="494"/>
        <end position="513"/>
    </location>
</feature>
<evidence type="ECO:0000313" key="13">
    <source>
        <dbReference type="Proteomes" id="UP001291623"/>
    </source>
</evidence>
<feature type="transmembrane region" description="Helical" evidence="10">
    <location>
        <begin position="129"/>
        <end position="151"/>
    </location>
</feature>
<keyword evidence="3 8" id="KW-0813">Transport</keyword>
<evidence type="ECO:0000256" key="1">
    <source>
        <dbReference type="ARBA" id="ARBA00004141"/>
    </source>
</evidence>
<feature type="coiled-coil region" evidence="9">
    <location>
        <begin position="192"/>
        <end position="219"/>
    </location>
</feature>
<feature type="transmembrane region" description="Helical" evidence="10">
    <location>
        <begin position="318"/>
        <end position="340"/>
    </location>
</feature>
<dbReference type="InterPro" id="IPR005829">
    <property type="entry name" value="Sugar_transporter_CS"/>
</dbReference>
<evidence type="ECO:0000256" key="2">
    <source>
        <dbReference type="ARBA" id="ARBA00010992"/>
    </source>
</evidence>
<keyword evidence="4 10" id="KW-0812">Transmembrane</keyword>
<feature type="transmembrane region" description="Helical" evidence="10">
    <location>
        <begin position="289"/>
        <end position="311"/>
    </location>
</feature>
<comment type="similarity">
    <text evidence="2 8">Belongs to the major facilitator superfamily. Sugar transporter (TC 2.A.1.1) family.</text>
</comment>
<evidence type="ECO:0000256" key="7">
    <source>
        <dbReference type="ARBA" id="ARBA00044504"/>
    </source>
</evidence>
<evidence type="ECO:0000256" key="8">
    <source>
        <dbReference type="RuleBase" id="RU003346"/>
    </source>
</evidence>
<feature type="transmembrane region" description="Helical" evidence="10">
    <location>
        <begin position="157"/>
        <end position="178"/>
    </location>
</feature>
<feature type="transmembrane region" description="Helical" evidence="10">
    <location>
        <begin position="251"/>
        <end position="274"/>
    </location>
</feature>
<evidence type="ECO:0000256" key="9">
    <source>
        <dbReference type="SAM" id="Coils"/>
    </source>
</evidence>
<protein>
    <recommendedName>
        <fullName evidence="11">Major facilitator superfamily (MFS) profile domain-containing protein</fullName>
    </recommendedName>
</protein>
<dbReference type="PROSITE" id="PS00216">
    <property type="entry name" value="SUGAR_TRANSPORT_1"/>
    <property type="match status" value="2"/>
</dbReference>
<sequence>MYCTIICNCVSGFLFGYDTGIISGSMILMKPYFKLTVFEQEIIVSITILSAWLFSLVSGYWADYLGRKKTILISSIVFTIGSLLMAIASSVSFLIIGRLILGIGIGLSSSTIPIFIAEISLPYNRGHLVTIYNCLLTFGQFFAGIVAGIFSTRLIDGWRFMVGLAALPSFLQLFYLFFSPESPRWLLRMGRKEEALINLRRLRKDENKMIEEFEEIEQNLLCTASYQSTNDSIGLFELIAELKKNISLRKALVLGCVLQIIQQVAGINTIMYYSASIIEMAGVNNKSHAIWLSCLTGLVNFMFTLVGLFFVERLGRRKLILTSLSFVCVCLTLLSITFYITNNNSYLVTNFDSDPICGSYSSCSTCVSDLKCGFCFVDSKSDNLNSYCLLKDNSDEYSTGLCSYQNYTSNANSNSIFTTKICPSIYSYFIIIFIMIYLFNFAYGMGCMPWTINSEIFPLKYRSTCFGITTSMNWLSNTIISLTFLTIVDAIGGSGAFLIYFSFAFLGLIYFWFSLPETKGKNLEEIEKLF</sequence>
<comment type="subcellular location">
    <subcellularLocation>
        <location evidence="1">Membrane</location>
        <topology evidence="1">Multi-pass membrane protein</topology>
    </subcellularLocation>
</comment>
<feature type="transmembrane region" description="Helical" evidence="10">
    <location>
        <begin position="42"/>
        <end position="62"/>
    </location>
</feature>
<gene>
    <name evidence="12" type="ORF">RND71_043877</name>
</gene>
<evidence type="ECO:0000256" key="4">
    <source>
        <dbReference type="ARBA" id="ARBA00022692"/>
    </source>
</evidence>
<feature type="domain" description="Major facilitator superfamily (MFS) profile" evidence="11">
    <location>
        <begin position="4"/>
        <end position="519"/>
    </location>
</feature>
<dbReference type="EMBL" id="JAVYJV010000028">
    <property type="protein sequence ID" value="KAK4337420.1"/>
    <property type="molecule type" value="Genomic_DNA"/>
</dbReference>
<dbReference type="AlphaFoldDB" id="A0AAE1UU37"/>
<name>A0AAE1UU37_9SOLA</name>
<organism evidence="12 13">
    <name type="scientific">Anisodus tanguticus</name>
    <dbReference type="NCBI Taxonomy" id="243964"/>
    <lineage>
        <taxon>Eukaryota</taxon>
        <taxon>Viridiplantae</taxon>
        <taxon>Streptophyta</taxon>
        <taxon>Embryophyta</taxon>
        <taxon>Tracheophyta</taxon>
        <taxon>Spermatophyta</taxon>
        <taxon>Magnoliopsida</taxon>
        <taxon>eudicotyledons</taxon>
        <taxon>Gunneridae</taxon>
        <taxon>Pentapetalae</taxon>
        <taxon>asterids</taxon>
        <taxon>lamiids</taxon>
        <taxon>Solanales</taxon>
        <taxon>Solanaceae</taxon>
        <taxon>Solanoideae</taxon>
        <taxon>Hyoscyameae</taxon>
        <taxon>Anisodus</taxon>
    </lineage>
</organism>
<dbReference type="Gene3D" id="1.20.1250.20">
    <property type="entry name" value="MFS general substrate transporter like domains"/>
    <property type="match status" value="2"/>
</dbReference>
<comment type="similarity">
    <text evidence="7">Belongs to the major facilitator superfamily. Phosphate:H(+) symporter (TC 2.A.1.9) family.</text>
</comment>
<dbReference type="NCBIfam" id="TIGR00879">
    <property type="entry name" value="SP"/>
    <property type="match status" value="1"/>
</dbReference>
<feature type="transmembrane region" description="Helical" evidence="10">
    <location>
        <begin position="464"/>
        <end position="488"/>
    </location>
</feature>
<evidence type="ECO:0000256" key="6">
    <source>
        <dbReference type="ARBA" id="ARBA00023136"/>
    </source>
</evidence>
<keyword evidence="5 10" id="KW-1133">Transmembrane helix</keyword>
<feature type="transmembrane region" description="Helical" evidence="10">
    <location>
        <begin position="95"/>
        <end position="117"/>
    </location>
</feature>
<feature type="transmembrane region" description="Helical" evidence="10">
    <location>
        <begin position="425"/>
        <end position="443"/>
    </location>
</feature>
<feature type="transmembrane region" description="Helical" evidence="10">
    <location>
        <begin position="71"/>
        <end position="89"/>
    </location>
</feature>
<dbReference type="PROSITE" id="PS50850">
    <property type="entry name" value="MFS"/>
    <property type="match status" value="1"/>
</dbReference>
<keyword evidence="6 10" id="KW-0472">Membrane</keyword>
<dbReference type="Proteomes" id="UP001291623">
    <property type="component" value="Unassembled WGS sequence"/>
</dbReference>
<dbReference type="PANTHER" id="PTHR48020:SF12">
    <property type="entry name" value="PROTON MYO-INOSITOL COTRANSPORTER"/>
    <property type="match status" value="1"/>
</dbReference>
<keyword evidence="13" id="KW-1185">Reference proteome</keyword>
<dbReference type="InterPro" id="IPR050814">
    <property type="entry name" value="Myo-inositol_Transporter"/>
</dbReference>
<evidence type="ECO:0000256" key="10">
    <source>
        <dbReference type="SAM" id="Phobius"/>
    </source>
</evidence>
<evidence type="ECO:0000256" key="5">
    <source>
        <dbReference type="ARBA" id="ARBA00022989"/>
    </source>
</evidence>
<dbReference type="Pfam" id="PF00083">
    <property type="entry name" value="Sugar_tr"/>
    <property type="match status" value="2"/>
</dbReference>
<dbReference type="SUPFAM" id="SSF103473">
    <property type="entry name" value="MFS general substrate transporter"/>
    <property type="match status" value="1"/>
</dbReference>
<dbReference type="GO" id="GO:0016324">
    <property type="term" value="C:apical plasma membrane"/>
    <property type="evidence" value="ECO:0007669"/>
    <property type="project" value="TreeGrafter"/>
</dbReference>